<accession>A0A7Y9S052</accession>
<dbReference type="InterPro" id="IPR024072">
    <property type="entry name" value="DHFR-like_dom_sf"/>
</dbReference>
<dbReference type="InterPro" id="IPR015797">
    <property type="entry name" value="NUDIX_hydrolase-like_dom_sf"/>
</dbReference>
<dbReference type="PANTHER" id="PTHR48069">
    <property type="entry name" value="DIHYDROFOLATE REDUCTASE"/>
    <property type="match status" value="1"/>
</dbReference>
<dbReference type="GO" id="GO:0046655">
    <property type="term" value="P:folic acid metabolic process"/>
    <property type="evidence" value="ECO:0007669"/>
    <property type="project" value="TreeGrafter"/>
</dbReference>
<gene>
    <name evidence="11" type="ORF">BJ980_000232</name>
</gene>
<comment type="caution">
    <text evidence="11">The sequence shown here is derived from an EMBL/GenBank/DDBJ whole genome shotgun (WGS) entry which is preliminary data.</text>
</comment>
<dbReference type="PRINTS" id="PR00070">
    <property type="entry name" value="DHFR"/>
</dbReference>
<organism evidence="11 12">
    <name type="scientific">Nocardioides daedukensis</name>
    <dbReference type="NCBI Taxonomy" id="634462"/>
    <lineage>
        <taxon>Bacteria</taxon>
        <taxon>Bacillati</taxon>
        <taxon>Actinomycetota</taxon>
        <taxon>Actinomycetes</taxon>
        <taxon>Propionibacteriales</taxon>
        <taxon>Nocardioidaceae</taxon>
        <taxon>Nocardioides</taxon>
    </lineage>
</organism>
<evidence type="ECO:0000256" key="1">
    <source>
        <dbReference type="ARBA" id="ARBA00004903"/>
    </source>
</evidence>
<dbReference type="GO" id="GO:0006730">
    <property type="term" value="P:one-carbon metabolic process"/>
    <property type="evidence" value="ECO:0007669"/>
    <property type="project" value="UniProtKB-KW"/>
</dbReference>
<reference evidence="11 12" key="1">
    <citation type="submission" date="2020-07" db="EMBL/GenBank/DDBJ databases">
        <title>Sequencing the genomes of 1000 actinobacteria strains.</title>
        <authorList>
            <person name="Klenk H.-P."/>
        </authorList>
    </citation>
    <scope>NUCLEOTIDE SEQUENCE [LARGE SCALE GENOMIC DNA]</scope>
    <source>
        <strain evidence="11 12">DSM 23819</strain>
    </source>
</reference>
<comment type="similarity">
    <text evidence="2 7">Belongs to the dihydrofolate reductase family.</text>
</comment>
<dbReference type="SUPFAM" id="SSF53597">
    <property type="entry name" value="Dihydrofolate reductase-like"/>
    <property type="match status" value="1"/>
</dbReference>
<dbReference type="InterPro" id="IPR000086">
    <property type="entry name" value="NUDIX_hydrolase_dom"/>
</dbReference>
<dbReference type="GO" id="GO:0046452">
    <property type="term" value="P:dihydrofolate metabolic process"/>
    <property type="evidence" value="ECO:0007669"/>
    <property type="project" value="TreeGrafter"/>
</dbReference>
<dbReference type="CDD" id="cd04690">
    <property type="entry name" value="NUDIX_Hydrolase"/>
    <property type="match status" value="1"/>
</dbReference>
<evidence type="ECO:0000256" key="7">
    <source>
        <dbReference type="RuleBase" id="RU004474"/>
    </source>
</evidence>
<comment type="pathway">
    <text evidence="1">Cofactor biosynthesis; tetrahydrofolate biosynthesis; 5,6,7,8-tetrahydrofolate from 7,8-dihydrofolate: step 1/1.</text>
</comment>
<evidence type="ECO:0000256" key="5">
    <source>
        <dbReference type="ARBA" id="ARBA00022857"/>
    </source>
</evidence>
<evidence type="ECO:0000256" key="3">
    <source>
        <dbReference type="ARBA" id="ARBA00012856"/>
    </source>
</evidence>
<evidence type="ECO:0000259" key="9">
    <source>
        <dbReference type="PROSITE" id="PS51330"/>
    </source>
</evidence>
<dbReference type="EC" id="1.5.1.3" evidence="3"/>
<dbReference type="InterPro" id="IPR001796">
    <property type="entry name" value="DHFR_dom"/>
</dbReference>
<name>A0A7Y9S052_9ACTN</name>
<evidence type="ECO:0000256" key="2">
    <source>
        <dbReference type="ARBA" id="ARBA00009539"/>
    </source>
</evidence>
<dbReference type="EMBL" id="JACCAA010000001">
    <property type="protein sequence ID" value="NYG57309.1"/>
    <property type="molecule type" value="Genomic_DNA"/>
</dbReference>
<dbReference type="InterPro" id="IPR012259">
    <property type="entry name" value="DHFR"/>
</dbReference>
<sequence length="320" mass="34867">MSAGRRIVMVAAFARNRVIGNKGEIPWHIPEDFAHFKRTTLGHTLVMGRATWDSIGRPLPGRTTIVVTRDRSWSTPWTPGTSTESGLSRSEERANDRLDDGAQPHVYIAHSVQAAIDLAATLPGDTMIAGGTQVYEQAMALATHQVLTEVDLEPEGDAHYPYLPDQEWAEISREVHDGYAFVEWERVAPAPTIDVSAVALVRDGSVLTVRKRGTDRFMLVGGKPDPGESAAAAGRREFAEEVSLSLTSHEPLGSFTALAANEPGHLVRSEVFLGHATGEPEVAAEIEELRWTSLDEGAVYDDLAPLLEHLLPLLRRPGTC</sequence>
<evidence type="ECO:0000256" key="6">
    <source>
        <dbReference type="ARBA" id="ARBA00023002"/>
    </source>
</evidence>
<proteinExistence type="inferred from homology"/>
<evidence type="ECO:0000313" key="11">
    <source>
        <dbReference type="EMBL" id="NYG57309.1"/>
    </source>
</evidence>
<feature type="compositionally biased region" description="Low complexity" evidence="8">
    <location>
        <begin position="73"/>
        <end position="86"/>
    </location>
</feature>
<dbReference type="Pfam" id="PF00293">
    <property type="entry name" value="NUDIX"/>
    <property type="match status" value="1"/>
</dbReference>
<dbReference type="InterPro" id="IPR017925">
    <property type="entry name" value="DHFR_CS"/>
</dbReference>
<dbReference type="PANTHER" id="PTHR48069:SF3">
    <property type="entry name" value="DIHYDROFOLATE REDUCTASE"/>
    <property type="match status" value="1"/>
</dbReference>
<keyword evidence="4" id="KW-0554">One-carbon metabolism</keyword>
<dbReference type="GO" id="GO:0004146">
    <property type="term" value="F:dihydrofolate reductase activity"/>
    <property type="evidence" value="ECO:0007669"/>
    <property type="project" value="UniProtKB-EC"/>
</dbReference>
<evidence type="ECO:0000259" key="10">
    <source>
        <dbReference type="PROSITE" id="PS51462"/>
    </source>
</evidence>
<keyword evidence="12" id="KW-1185">Reference proteome</keyword>
<dbReference type="UniPathway" id="UPA00077">
    <property type="reaction ID" value="UER00158"/>
</dbReference>
<feature type="region of interest" description="Disordered" evidence="8">
    <location>
        <begin position="72"/>
        <end position="95"/>
    </location>
</feature>
<feature type="domain" description="Nudix hydrolase" evidence="10">
    <location>
        <begin position="191"/>
        <end position="316"/>
    </location>
</feature>
<dbReference type="Pfam" id="PF00186">
    <property type="entry name" value="DHFR_1"/>
    <property type="match status" value="2"/>
</dbReference>
<protein>
    <recommendedName>
        <fullName evidence="3">dihydrofolate reductase</fullName>
        <ecNumber evidence="3">1.5.1.3</ecNumber>
    </recommendedName>
</protein>
<evidence type="ECO:0000313" key="12">
    <source>
        <dbReference type="Proteomes" id="UP000540656"/>
    </source>
</evidence>
<dbReference type="PROSITE" id="PS00075">
    <property type="entry name" value="DHFR_1"/>
    <property type="match status" value="1"/>
</dbReference>
<dbReference type="AlphaFoldDB" id="A0A7Y9S052"/>
<keyword evidence="5" id="KW-0521">NADP</keyword>
<dbReference type="GO" id="GO:0050661">
    <property type="term" value="F:NADP binding"/>
    <property type="evidence" value="ECO:0007669"/>
    <property type="project" value="InterPro"/>
</dbReference>
<dbReference type="GO" id="GO:0046654">
    <property type="term" value="P:tetrahydrofolate biosynthetic process"/>
    <property type="evidence" value="ECO:0007669"/>
    <property type="project" value="UniProtKB-UniPathway"/>
</dbReference>
<dbReference type="PROSITE" id="PS51330">
    <property type="entry name" value="DHFR_2"/>
    <property type="match status" value="1"/>
</dbReference>
<dbReference type="SUPFAM" id="SSF55811">
    <property type="entry name" value="Nudix"/>
    <property type="match status" value="1"/>
</dbReference>
<dbReference type="Gene3D" id="3.40.430.10">
    <property type="entry name" value="Dihydrofolate Reductase, subunit A"/>
    <property type="match status" value="1"/>
</dbReference>
<feature type="domain" description="DHFR" evidence="9">
    <location>
        <begin position="6"/>
        <end position="202"/>
    </location>
</feature>
<dbReference type="CDD" id="cd00209">
    <property type="entry name" value="DHFR"/>
    <property type="match status" value="1"/>
</dbReference>
<keyword evidence="6" id="KW-0560">Oxidoreductase</keyword>
<dbReference type="RefSeq" id="WP_179500606.1">
    <property type="nucleotide sequence ID" value="NZ_JACCAA010000001.1"/>
</dbReference>
<evidence type="ECO:0000256" key="4">
    <source>
        <dbReference type="ARBA" id="ARBA00022563"/>
    </source>
</evidence>
<dbReference type="PROSITE" id="PS51462">
    <property type="entry name" value="NUDIX"/>
    <property type="match status" value="1"/>
</dbReference>
<dbReference type="Proteomes" id="UP000540656">
    <property type="component" value="Unassembled WGS sequence"/>
</dbReference>
<evidence type="ECO:0000256" key="8">
    <source>
        <dbReference type="SAM" id="MobiDB-lite"/>
    </source>
</evidence>
<dbReference type="Gene3D" id="3.90.79.10">
    <property type="entry name" value="Nucleoside Triphosphate Pyrophosphohydrolase"/>
    <property type="match status" value="1"/>
</dbReference>
<dbReference type="GO" id="GO:0005829">
    <property type="term" value="C:cytosol"/>
    <property type="evidence" value="ECO:0007669"/>
    <property type="project" value="TreeGrafter"/>
</dbReference>